<dbReference type="GO" id="GO:0016301">
    <property type="term" value="F:kinase activity"/>
    <property type="evidence" value="ECO:0007669"/>
    <property type="project" value="UniProtKB-KW"/>
</dbReference>
<evidence type="ECO:0000256" key="1">
    <source>
        <dbReference type="SAM" id="MobiDB-lite"/>
    </source>
</evidence>
<name>A0ABS7G4D9_9ACTN</name>
<evidence type="ECO:0000313" key="3">
    <source>
        <dbReference type="Proteomes" id="UP000774570"/>
    </source>
</evidence>
<accession>A0ABS7G4D9</accession>
<sequence length="186" mass="20160">MTPRGVILYGPPASGKDTITAALAARDERFVQLTKLKVGSGRSTGYRYVSAEDLAELRDAGRLVVETERYGNRYAVDRNAVDALTEAGYVPVIHAGSVADARALTAGVPLDWVRVELRVPREVCAERSRGRGDVDTAARLRAWDEAADERERNADGPPFDLTIRTDQAAPDEAARQIIDAAAVRSP</sequence>
<evidence type="ECO:0000313" key="2">
    <source>
        <dbReference type="EMBL" id="MBW8487240.1"/>
    </source>
</evidence>
<dbReference type="Pfam" id="PF07931">
    <property type="entry name" value="CPT"/>
    <property type="match status" value="1"/>
</dbReference>
<dbReference type="EMBL" id="JAIBOA010000032">
    <property type="protein sequence ID" value="MBW8487240.1"/>
    <property type="molecule type" value="Genomic_DNA"/>
</dbReference>
<dbReference type="Gene3D" id="3.40.50.300">
    <property type="entry name" value="P-loop containing nucleotide triphosphate hydrolases"/>
    <property type="match status" value="1"/>
</dbReference>
<keyword evidence="3" id="KW-1185">Reference proteome</keyword>
<keyword evidence="2" id="KW-0418">Kinase</keyword>
<feature type="region of interest" description="Disordered" evidence="1">
    <location>
        <begin position="146"/>
        <end position="170"/>
    </location>
</feature>
<gene>
    <name evidence="2" type="ORF">K1Y72_33120</name>
</gene>
<dbReference type="SUPFAM" id="SSF52540">
    <property type="entry name" value="P-loop containing nucleoside triphosphate hydrolases"/>
    <property type="match status" value="1"/>
</dbReference>
<protein>
    <submittedName>
        <fullName evidence="2">Guanylate kinase</fullName>
    </submittedName>
</protein>
<dbReference type="InterPro" id="IPR027417">
    <property type="entry name" value="P-loop_NTPase"/>
</dbReference>
<comment type="caution">
    <text evidence="2">The sequence shown here is derived from an EMBL/GenBank/DDBJ whole genome shotgun (WGS) entry which is preliminary data.</text>
</comment>
<dbReference type="Proteomes" id="UP000774570">
    <property type="component" value="Unassembled WGS sequence"/>
</dbReference>
<keyword evidence="2" id="KW-0808">Transferase</keyword>
<dbReference type="RefSeq" id="WP_220170479.1">
    <property type="nucleotide sequence ID" value="NZ_JAIBOA010000032.1"/>
</dbReference>
<reference evidence="2 3" key="1">
    <citation type="submission" date="2021-07" db="EMBL/GenBank/DDBJ databases">
        <title>Actinomadura sp. PM05-2 isolated from lichen.</title>
        <authorList>
            <person name="Somphong A."/>
            <person name="Phongsopitanun W."/>
            <person name="Tanasupawat S."/>
            <person name="Peongsungnone V."/>
        </authorList>
    </citation>
    <scope>NUCLEOTIDE SEQUENCE [LARGE SCALE GENOMIC DNA]</scope>
    <source>
        <strain evidence="2 3">PM05-2</strain>
    </source>
</reference>
<proteinExistence type="predicted"/>
<organism evidence="2 3">
    <name type="scientific">Actinomadura parmotrematis</name>
    <dbReference type="NCBI Taxonomy" id="2864039"/>
    <lineage>
        <taxon>Bacteria</taxon>
        <taxon>Bacillati</taxon>
        <taxon>Actinomycetota</taxon>
        <taxon>Actinomycetes</taxon>
        <taxon>Streptosporangiales</taxon>
        <taxon>Thermomonosporaceae</taxon>
        <taxon>Actinomadura</taxon>
    </lineage>
</organism>